<sequence length="154" mass="17524">MLDVEGSILRYQDHLESLVALCAPCHGRIDTLTRTGRCKRDEAENFLLDVIDRHGQLLLDRRVFAAADAAGIERWSLVDTRKRWSIRTRKFHGADGRAGSVSNWLVPEHQVPAPDTERARSREGLLKRDLGHSDLFSEPPSELDCCRPSPRRRT</sequence>
<evidence type="ECO:0000313" key="2">
    <source>
        <dbReference type="EMBL" id="ADB74233.1"/>
    </source>
</evidence>
<dbReference type="RefSeq" id="WP_012947673.1">
    <property type="nucleotide sequence ID" value="NC_013757.1"/>
</dbReference>
<dbReference type="Proteomes" id="UP000001382">
    <property type="component" value="Chromosome"/>
</dbReference>
<dbReference type="KEGG" id="gob:Gobs_1505"/>
<reference evidence="3" key="2">
    <citation type="submission" date="2010-01" db="EMBL/GenBank/DDBJ databases">
        <title>The complete genome of Geodermatophilus obscurus DSM 43160.</title>
        <authorList>
            <consortium name="US DOE Joint Genome Institute (JGI-PGF)"/>
            <person name="Lucas S."/>
            <person name="Copeland A."/>
            <person name="Lapidus A."/>
            <person name="Glavina del Rio T."/>
            <person name="Dalin E."/>
            <person name="Tice H."/>
            <person name="Bruce D."/>
            <person name="Goodwin L."/>
            <person name="Pitluck S."/>
            <person name="Kyrpides N."/>
            <person name="Mavromatis K."/>
            <person name="Ivanova N."/>
            <person name="Munk A.C."/>
            <person name="Brettin T."/>
            <person name="Detter J.C."/>
            <person name="Han C."/>
            <person name="Larimer F."/>
            <person name="Land M."/>
            <person name="Hauser L."/>
            <person name="Markowitz V."/>
            <person name="Cheng J.-F."/>
            <person name="Hugenholtz P."/>
            <person name="Woyke T."/>
            <person name="Wu D."/>
            <person name="Jando M."/>
            <person name="Schneider S."/>
            <person name="Klenk H.-P."/>
            <person name="Eisen J.A."/>
        </authorList>
    </citation>
    <scope>NUCLEOTIDE SEQUENCE [LARGE SCALE GENOMIC DNA]</scope>
    <source>
        <strain evidence="3">ATCC 25078 / DSM 43160 / JCM 3152 / KCC A-0152 / KCTC 9177 / NBRC 13315 / NRRL B-3577 / G-20</strain>
    </source>
</reference>
<dbReference type="HOGENOM" id="CLU_1701729_0_0_11"/>
<dbReference type="STRING" id="526225.Gobs_1505"/>
<accession>D2SC65</accession>
<gene>
    <name evidence="2" type="ordered locus">Gobs_1505</name>
</gene>
<protein>
    <submittedName>
        <fullName evidence="2">Uncharacterized protein</fullName>
    </submittedName>
</protein>
<feature type="compositionally biased region" description="Basic and acidic residues" evidence="1">
    <location>
        <begin position="115"/>
        <end position="132"/>
    </location>
</feature>
<dbReference type="EMBL" id="CP001867">
    <property type="protein sequence ID" value="ADB74233.1"/>
    <property type="molecule type" value="Genomic_DNA"/>
</dbReference>
<organism evidence="2 3">
    <name type="scientific">Geodermatophilus obscurus (strain ATCC 25078 / DSM 43160 / JCM 3152 / CCUG 61914 / KCC A-0152 / KCTC 9177 / NBRC 13315 / NRRL B-3577 / G-20)</name>
    <dbReference type="NCBI Taxonomy" id="526225"/>
    <lineage>
        <taxon>Bacteria</taxon>
        <taxon>Bacillati</taxon>
        <taxon>Actinomycetota</taxon>
        <taxon>Actinomycetes</taxon>
        <taxon>Geodermatophilales</taxon>
        <taxon>Geodermatophilaceae</taxon>
        <taxon>Geodermatophilus</taxon>
    </lineage>
</organism>
<name>D2SC65_GEOOG</name>
<reference evidence="2 3" key="1">
    <citation type="journal article" date="2010" name="Stand. Genomic Sci.">
        <title>Complete genome sequence of Geodermatophilus obscurus type strain (G-20).</title>
        <authorList>
            <person name="Ivanova N."/>
            <person name="Sikorski J."/>
            <person name="Jando M."/>
            <person name="Munk C."/>
            <person name="Lapidus A."/>
            <person name="Glavina Del Rio T."/>
            <person name="Copeland A."/>
            <person name="Tice H."/>
            <person name="Cheng J.-F."/>
            <person name="Lucas S."/>
            <person name="Chen F."/>
            <person name="Nolan M."/>
            <person name="Bruce D."/>
            <person name="Goodwin L."/>
            <person name="Pitluck S."/>
            <person name="Mavromatis K."/>
            <person name="Mikhailova N."/>
            <person name="Pati A."/>
            <person name="Chen A."/>
            <person name="Palaniappan K."/>
            <person name="Land M."/>
            <person name="Hauser L."/>
            <person name="Chang Y.-J."/>
            <person name="Jeffries C.D."/>
            <person name="Meincke L."/>
            <person name="Brettin T."/>
            <person name="Detter J.C."/>
            <person name="Detter J.C."/>
            <person name="Rohde M."/>
            <person name="Goeker M."/>
            <person name="Bristow J."/>
            <person name="Eisen J.A."/>
            <person name="Markowitz V."/>
            <person name="Hugenholtz P."/>
            <person name="Kyrpides N.C."/>
            <person name="Klenk H.-P."/>
        </authorList>
    </citation>
    <scope>NUCLEOTIDE SEQUENCE [LARGE SCALE GENOMIC DNA]</scope>
    <source>
        <strain evidence="3">ATCC 25078 / DSM 43160 / JCM 3152 / KCC A-0152 / KCTC 9177 / NBRC 13315 / NRRL B-3577 / G-20</strain>
    </source>
</reference>
<feature type="region of interest" description="Disordered" evidence="1">
    <location>
        <begin position="93"/>
        <end position="154"/>
    </location>
</feature>
<dbReference type="AlphaFoldDB" id="D2SC65"/>
<proteinExistence type="predicted"/>
<evidence type="ECO:0000256" key="1">
    <source>
        <dbReference type="SAM" id="MobiDB-lite"/>
    </source>
</evidence>
<keyword evidence="3" id="KW-1185">Reference proteome</keyword>
<evidence type="ECO:0000313" key="3">
    <source>
        <dbReference type="Proteomes" id="UP000001382"/>
    </source>
</evidence>